<protein>
    <submittedName>
        <fullName evidence="3">TraI domain-containing protein</fullName>
    </submittedName>
</protein>
<proteinExistence type="predicted"/>
<feature type="domain" description="Uncharacterised" evidence="2">
    <location>
        <begin position="52"/>
        <end position="281"/>
    </location>
</feature>
<dbReference type="Gene3D" id="1.10.3210.40">
    <property type="match status" value="1"/>
</dbReference>
<sequence length="788" mass="87224">MWQIGKGFGLGKNKKSSQTNGTKMQSVSDSVLTGDRIEEFLVAKESGAFLYKTSDDLLRSTEVRLLVATIKELVGLDDKWWNRYYMPAICRFAEVCQGTPASEYYHHADSEGLFIHSLEVVVYSLRASYGVVYFPDRQTETISDIERVFIYSIFCAALLHDAGKLITDIRWSMRSGGEWAYWSPLFMSAPSESHLKIDRNKNSDGKNVYHKTSHQFASLCFLTDIIPAEGLFWIGSFSHKYCPELWLDFLHTVVSDYENGSEIGACVKAGDIQSTKDNKATLSLAPASGTGQYNSSLPLHVNAKAAIGKILLDPANFSLNVNGAFQGKYSHIERFGDLIFLSSNAVLKIISKELSGAAINIPNPQGIGSELADNAVTVMPVSGDTMWWARFVHFDPEKGVISESKELSYLVVLASDYPDISIPDVFALGGDIRFSAKSTQAIGPVITTDNDPQLFKLLYGDSIKVDKSQTTKLDTVVLNEDIVDKNATDALNVANSVSNLVDGEEIELQSTAQPEKSVVSTQVDSSVLGETDSEHLGAIVGETPVISQLPPLPSLDDPASDGDTPNVSDNVFAKLFATDLLKREIVTKPKTSEKRALPKESMTPASINKLSQRGKGEVLGIEPVRYSKHEFDMKMTLTGNDHLPEWLKPNLTRTKRAESASMGLVNRLFPFIERELEAKRMTFNRKDSPIHNTPYGLFIVAPLFFNLTKSTLDDKLRDSIKRSKFCLYANATLSIIAMKPKGRNEKVYGFLLNYPHIKVDGKHLPINEHLELCDVEEQVAGNLSIVDF</sequence>
<evidence type="ECO:0000259" key="2">
    <source>
        <dbReference type="Pfam" id="PF07514"/>
    </source>
</evidence>
<dbReference type="InterPro" id="IPR011119">
    <property type="entry name" value="Unchr_helicase_relaxase_TraI"/>
</dbReference>
<dbReference type="RefSeq" id="WP_225250277.1">
    <property type="nucleotide sequence ID" value="NZ_JAIWIU010000048.1"/>
</dbReference>
<feature type="compositionally biased region" description="Polar residues" evidence="1">
    <location>
        <begin position="16"/>
        <end position="27"/>
    </location>
</feature>
<comment type="caution">
    <text evidence="3">The sequence shown here is derived from an EMBL/GenBank/DDBJ whole genome shotgun (WGS) entry which is preliminary data.</text>
</comment>
<feature type="compositionally biased region" description="Gly residues" evidence="1">
    <location>
        <begin position="1"/>
        <end position="10"/>
    </location>
</feature>
<evidence type="ECO:0000313" key="3">
    <source>
        <dbReference type="EMBL" id="MCA2016149.1"/>
    </source>
</evidence>
<dbReference type="Pfam" id="PF07514">
    <property type="entry name" value="TraI_2"/>
    <property type="match status" value="1"/>
</dbReference>
<feature type="region of interest" description="Disordered" evidence="1">
    <location>
        <begin position="1"/>
        <end position="27"/>
    </location>
</feature>
<keyword evidence="4" id="KW-1185">Reference proteome</keyword>
<name>A0ABS7YPG2_9VIBR</name>
<organism evidence="3 4">
    <name type="scientific">Vibrio tritonius</name>
    <dbReference type="NCBI Taxonomy" id="1435069"/>
    <lineage>
        <taxon>Bacteria</taxon>
        <taxon>Pseudomonadati</taxon>
        <taxon>Pseudomonadota</taxon>
        <taxon>Gammaproteobacteria</taxon>
        <taxon>Vibrionales</taxon>
        <taxon>Vibrionaceae</taxon>
        <taxon>Vibrio</taxon>
    </lineage>
</organism>
<evidence type="ECO:0000313" key="4">
    <source>
        <dbReference type="Proteomes" id="UP001199044"/>
    </source>
</evidence>
<dbReference type="Proteomes" id="UP001199044">
    <property type="component" value="Unassembled WGS sequence"/>
</dbReference>
<evidence type="ECO:0000256" key="1">
    <source>
        <dbReference type="SAM" id="MobiDB-lite"/>
    </source>
</evidence>
<gene>
    <name evidence="3" type="ORF">LDJ79_08505</name>
</gene>
<accession>A0ABS7YPG2</accession>
<dbReference type="EMBL" id="JAIWIU010000048">
    <property type="protein sequence ID" value="MCA2016149.1"/>
    <property type="molecule type" value="Genomic_DNA"/>
</dbReference>
<reference evidence="4" key="1">
    <citation type="submission" date="2023-07" db="EMBL/GenBank/DDBJ databases">
        <title>Molecular identification of indigenous halophilic bacteria isolated from red sea cost, biodegradation of synthetic dyes and assessment of degraded metabolite toxicity.</title>
        <authorList>
            <person name="Chaieb K."/>
            <person name="Altayb H.N."/>
        </authorList>
    </citation>
    <scope>NUCLEOTIDE SEQUENCE [LARGE SCALE GENOMIC DNA]</scope>
    <source>
        <strain evidence="4">K20</strain>
    </source>
</reference>